<dbReference type="PROSITE" id="PS51257">
    <property type="entry name" value="PROKAR_LIPOPROTEIN"/>
    <property type="match status" value="1"/>
</dbReference>
<dbReference type="EMBL" id="GGEC01010854">
    <property type="protein sequence ID" value="MBW91337.1"/>
    <property type="molecule type" value="Transcribed_RNA"/>
</dbReference>
<protein>
    <submittedName>
        <fullName evidence="1">Uncharacterized protein</fullName>
    </submittedName>
</protein>
<proteinExistence type="predicted"/>
<sequence length="53" mass="6201">MADQTIRRYYFLYYRKFHADACPSVHLLASCDACDFCDCLYDPRPVCNWNGDG</sequence>
<dbReference type="AlphaFoldDB" id="A0A2P2JD38"/>
<organism evidence="1">
    <name type="scientific">Rhizophora mucronata</name>
    <name type="common">Asiatic mangrove</name>
    <dbReference type="NCBI Taxonomy" id="61149"/>
    <lineage>
        <taxon>Eukaryota</taxon>
        <taxon>Viridiplantae</taxon>
        <taxon>Streptophyta</taxon>
        <taxon>Embryophyta</taxon>
        <taxon>Tracheophyta</taxon>
        <taxon>Spermatophyta</taxon>
        <taxon>Magnoliopsida</taxon>
        <taxon>eudicotyledons</taxon>
        <taxon>Gunneridae</taxon>
        <taxon>Pentapetalae</taxon>
        <taxon>rosids</taxon>
        <taxon>fabids</taxon>
        <taxon>Malpighiales</taxon>
        <taxon>Rhizophoraceae</taxon>
        <taxon>Rhizophora</taxon>
    </lineage>
</organism>
<reference evidence="1" key="1">
    <citation type="submission" date="2018-02" db="EMBL/GenBank/DDBJ databases">
        <title>Rhizophora mucronata_Transcriptome.</title>
        <authorList>
            <person name="Meera S.P."/>
            <person name="Sreeshan A."/>
            <person name="Augustine A."/>
        </authorList>
    </citation>
    <scope>NUCLEOTIDE SEQUENCE</scope>
    <source>
        <tissue evidence="1">Leaf</tissue>
    </source>
</reference>
<evidence type="ECO:0000313" key="1">
    <source>
        <dbReference type="EMBL" id="MBW91337.1"/>
    </source>
</evidence>
<accession>A0A2P2JD38</accession>
<dbReference type="EMBL" id="GGEC01010855">
    <property type="protein sequence ID" value="MBW91338.1"/>
    <property type="molecule type" value="Transcribed_RNA"/>
</dbReference>
<name>A0A2P2JD38_RHIMU</name>